<sequence length="301" mass="32616">TVPASAPILGADCTPEAYPFPSIDSHTEALYSQSPIEGRRRSATWTEVRRSSDSNAFDFRSLGTTLETGDETVVIAESEKAYVTPRVPSMETNGNRRSPPSDTSAFSHGDRSSLGSKVGRNLFEELSRVKRDTNLGSPPSTAVVDSSNENGPDPDGNEVPSTPLSTKSDIHASPAEQGHASSIPWQLPGRCTTSTSIADDASAPQTPRSTSSHSPKQRTRRTRPPSRTTRVVKLFADLWQHPTLTARSVISNAWSLSSALTKPALEFRWWLIGFLLGPTARRRLTAIRTLSLEADGSNFSN</sequence>
<reference evidence="2 3" key="1">
    <citation type="submission" date="2023-08" db="EMBL/GenBank/DDBJ databases">
        <title>Black Yeasts Isolated from many extreme environments.</title>
        <authorList>
            <person name="Coleine C."/>
            <person name="Stajich J.E."/>
            <person name="Selbmann L."/>
        </authorList>
    </citation>
    <scope>NUCLEOTIDE SEQUENCE [LARGE SCALE GENOMIC DNA]</scope>
    <source>
        <strain evidence="2 3">CCFEE 536</strain>
    </source>
</reference>
<organism evidence="2 3">
    <name type="scientific">Cryomyces antarcticus</name>
    <dbReference type="NCBI Taxonomy" id="329879"/>
    <lineage>
        <taxon>Eukaryota</taxon>
        <taxon>Fungi</taxon>
        <taxon>Dikarya</taxon>
        <taxon>Ascomycota</taxon>
        <taxon>Pezizomycotina</taxon>
        <taxon>Dothideomycetes</taxon>
        <taxon>Dothideomycetes incertae sedis</taxon>
        <taxon>Cryomyces</taxon>
    </lineage>
</organism>
<feature type="compositionally biased region" description="Polar residues" evidence="1">
    <location>
        <begin position="134"/>
        <end position="150"/>
    </location>
</feature>
<dbReference type="Proteomes" id="UP001357485">
    <property type="component" value="Unassembled WGS sequence"/>
</dbReference>
<keyword evidence="3" id="KW-1185">Reference proteome</keyword>
<feature type="compositionally biased region" description="Polar residues" evidence="1">
    <location>
        <begin position="90"/>
        <end position="106"/>
    </location>
</feature>
<feature type="region of interest" description="Disordered" evidence="1">
    <location>
        <begin position="77"/>
        <end position="227"/>
    </location>
</feature>
<dbReference type="EMBL" id="JAVRRA010017656">
    <property type="protein sequence ID" value="KAK5197627.1"/>
    <property type="molecule type" value="Genomic_DNA"/>
</dbReference>
<feature type="compositionally biased region" description="Basic and acidic residues" evidence="1">
    <location>
        <begin position="122"/>
        <end position="133"/>
    </location>
</feature>
<comment type="caution">
    <text evidence="2">The sequence shown here is derived from an EMBL/GenBank/DDBJ whole genome shotgun (WGS) entry which is preliminary data.</text>
</comment>
<evidence type="ECO:0000256" key="1">
    <source>
        <dbReference type="SAM" id="MobiDB-lite"/>
    </source>
</evidence>
<feature type="non-terminal residue" evidence="2">
    <location>
        <position position="1"/>
    </location>
</feature>
<accession>A0ABR0LLL5</accession>
<evidence type="ECO:0000313" key="3">
    <source>
        <dbReference type="Proteomes" id="UP001357485"/>
    </source>
</evidence>
<name>A0ABR0LLL5_9PEZI</name>
<feature type="compositionally biased region" description="Polar residues" evidence="1">
    <location>
        <begin position="191"/>
        <end position="214"/>
    </location>
</feature>
<protein>
    <submittedName>
        <fullName evidence="2">Uncharacterized protein</fullName>
    </submittedName>
</protein>
<feature type="compositionally biased region" description="Basic residues" evidence="1">
    <location>
        <begin position="215"/>
        <end position="224"/>
    </location>
</feature>
<evidence type="ECO:0000313" key="2">
    <source>
        <dbReference type="EMBL" id="KAK5197627.1"/>
    </source>
</evidence>
<gene>
    <name evidence="2" type="ORF">LTR16_006549</name>
</gene>
<feature type="non-terminal residue" evidence="2">
    <location>
        <position position="301"/>
    </location>
</feature>
<proteinExistence type="predicted"/>